<dbReference type="InterPro" id="IPR011598">
    <property type="entry name" value="bHLH_dom"/>
</dbReference>
<feature type="compositionally biased region" description="Acidic residues" evidence="5">
    <location>
        <begin position="271"/>
        <end position="282"/>
    </location>
</feature>
<dbReference type="CDD" id="cd18917">
    <property type="entry name" value="bHLH_AtSAC51_like"/>
    <property type="match status" value="1"/>
</dbReference>
<feature type="compositionally biased region" description="Polar residues" evidence="5">
    <location>
        <begin position="286"/>
        <end position="299"/>
    </location>
</feature>
<evidence type="ECO:0000259" key="6">
    <source>
        <dbReference type="PROSITE" id="PS50888"/>
    </source>
</evidence>
<dbReference type="InParanoid" id="B9RJU4"/>
<dbReference type="PANTHER" id="PTHR36066:SF2">
    <property type="entry name" value="TRANSCRIPTION FACTOR BHLH145"/>
    <property type="match status" value="1"/>
</dbReference>
<dbReference type="PROSITE" id="PS50888">
    <property type="entry name" value="BHLH"/>
    <property type="match status" value="1"/>
</dbReference>
<dbReference type="FunCoup" id="B9RJU4">
    <property type="interactions" value="1202"/>
</dbReference>
<protein>
    <submittedName>
        <fullName evidence="7">Transcription factor, putative</fullName>
    </submittedName>
</protein>
<feature type="domain" description="BHLH" evidence="6">
    <location>
        <begin position="363"/>
        <end position="412"/>
    </location>
</feature>
<reference evidence="8" key="1">
    <citation type="journal article" date="2010" name="Nat. Biotechnol.">
        <title>Draft genome sequence of the oilseed species Ricinus communis.</title>
        <authorList>
            <person name="Chan A.P."/>
            <person name="Crabtree J."/>
            <person name="Zhao Q."/>
            <person name="Lorenzi H."/>
            <person name="Orvis J."/>
            <person name="Puiu D."/>
            <person name="Melake-Berhan A."/>
            <person name="Jones K.M."/>
            <person name="Redman J."/>
            <person name="Chen G."/>
            <person name="Cahoon E.B."/>
            <person name="Gedil M."/>
            <person name="Stanke M."/>
            <person name="Haas B.J."/>
            <person name="Wortman J.R."/>
            <person name="Fraser-Liggett C.M."/>
            <person name="Ravel J."/>
            <person name="Rabinowicz P.D."/>
        </authorList>
    </citation>
    <scope>NUCLEOTIDE SEQUENCE [LARGE SCALE GENOMIC DNA]</scope>
    <source>
        <strain evidence="8">cv. Hale</strain>
    </source>
</reference>
<evidence type="ECO:0000256" key="5">
    <source>
        <dbReference type="SAM" id="MobiDB-lite"/>
    </source>
</evidence>
<keyword evidence="2" id="KW-0805">Transcription regulation</keyword>
<keyword evidence="4" id="KW-0539">Nucleus</keyword>
<proteinExistence type="predicted"/>
<dbReference type="Proteomes" id="UP000008311">
    <property type="component" value="Unassembled WGS sequence"/>
</dbReference>
<dbReference type="InterPro" id="IPR037546">
    <property type="entry name" value="SAC51-like"/>
</dbReference>
<evidence type="ECO:0000256" key="3">
    <source>
        <dbReference type="ARBA" id="ARBA00023163"/>
    </source>
</evidence>
<dbReference type="AlphaFoldDB" id="B9RJU4"/>
<gene>
    <name evidence="7" type="ORF">RCOM_1039060</name>
</gene>
<dbReference type="SUPFAM" id="SSF47459">
    <property type="entry name" value="HLH, helix-loop-helix DNA-binding domain"/>
    <property type="match status" value="1"/>
</dbReference>
<dbReference type="EMBL" id="EQ973783">
    <property type="protein sequence ID" value="EEF48596.1"/>
    <property type="molecule type" value="Genomic_DNA"/>
</dbReference>
<dbReference type="STRING" id="3988.B9RJU4"/>
<evidence type="ECO:0000256" key="4">
    <source>
        <dbReference type="ARBA" id="ARBA00023242"/>
    </source>
</evidence>
<evidence type="ECO:0000313" key="8">
    <source>
        <dbReference type="Proteomes" id="UP000008311"/>
    </source>
</evidence>
<accession>B9RJU4</accession>
<evidence type="ECO:0000256" key="1">
    <source>
        <dbReference type="ARBA" id="ARBA00004123"/>
    </source>
</evidence>
<comment type="subcellular location">
    <subcellularLocation>
        <location evidence="1">Nucleus</location>
    </subcellularLocation>
</comment>
<organism evidence="7 8">
    <name type="scientific">Ricinus communis</name>
    <name type="common">Castor bean</name>
    <dbReference type="NCBI Taxonomy" id="3988"/>
    <lineage>
        <taxon>Eukaryota</taxon>
        <taxon>Viridiplantae</taxon>
        <taxon>Streptophyta</taxon>
        <taxon>Embryophyta</taxon>
        <taxon>Tracheophyta</taxon>
        <taxon>Spermatophyta</taxon>
        <taxon>Magnoliopsida</taxon>
        <taxon>eudicotyledons</taxon>
        <taxon>Gunneridae</taxon>
        <taxon>Pentapetalae</taxon>
        <taxon>rosids</taxon>
        <taxon>fabids</taxon>
        <taxon>Malpighiales</taxon>
        <taxon>Euphorbiaceae</taxon>
        <taxon>Acalyphoideae</taxon>
        <taxon>Acalypheae</taxon>
        <taxon>Ricinus</taxon>
    </lineage>
</organism>
<dbReference type="PANTHER" id="PTHR36066">
    <property type="entry name" value="TRANSCRIPTION FACTOR BHLH145"/>
    <property type="match status" value="1"/>
</dbReference>
<dbReference type="InterPro" id="IPR036638">
    <property type="entry name" value="HLH_DNA-bd_sf"/>
</dbReference>
<dbReference type="GO" id="GO:0046983">
    <property type="term" value="F:protein dimerization activity"/>
    <property type="evidence" value="ECO:0007669"/>
    <property type="project" value="InterPro"/>
</dbReference>
<dbReference type="Pfam" id="PF23173">
    <property type="entry name" value="bHLH_SAC51"/>
    <property type="match status" value="1"/>
</dbReference>
<name>B9RJU4_RICCO</name>
<evidence type="ECO:0000313" key="7">
    <source>
        <dbReference type="EMBL" id="EEF48596.1"/>
    </source>
</evidence>
<dbReference type="eggNOG" id="ENOG502R77Z">
    <property type="taxonomic scope" value="Eukaryota"/>
</dbReference>
<sequence length="424" mass="46589">MVCQAASQTNFRALKHENGIAGSATIIVRVIACFQPLQDCQKQVNNGIYYCRNPLGDCFGWMGEDWGSCYPRQQFDWQSSNLNYLGAPFNVEHHRTIPSVMNPGSDMVSIKGTLPAYPSFDPPYSFVAQANEPHGWFYCLPRFRHAFAPSLNSGFKERLPAAANGNNKEVFTPKVESGCSQKRFLVFDQSGDQTTLIFSSGIGTPVPGFTSWGRKPTGACNLKREDPGTKENLNIHLRAIAPDQLGENDGADLQSEMHEDTDELNALLYSDDDSDYTEDDEVTSTGHSPSTMTAHNNQDWFKGSTEEVASSGGSTKKRKLFDGGFSDVPALMDTANSVKPVISFEYENDAESRCDDGLYWASSEMGSESSNKKMRKEKIRDTVNILQNIIPGGKGKDAIVVLDEAIGYLKSLKVKAKALGLDAP</sequence>
<dbReference type="GO" id="GO:0005634">
    <property type="term" value="C:nucleus"/>
    <property type="evidence" value="ECO:0007669"/>
    <property type="project" value="UniProtKB-SubCell"/>
</dbReference>
<keyword evidence="8" id="KW-1185">Reference proteome</keyword>
<feature type="region of interest" description="Disordered" evidence="5">
    <location>
        <begin position="271"/>
        <end position="316"/>
    </location>
</feature>
<evidence type="ECO:0000256" key="2">
    <source>
        <dbReference type="ARBA" id="ARBA00023015"/>
    </source>
</evidence>
<keyword evidence="3" id="KW-0804">Transcription</keyword>